<sequence>MNITSKATQATSSHTKALWSRKNVPRPDDMINIIKDVFQSPKELSTAATSAVNMQGNKVAEDAHYVNKKPTCSSARTLRFDGASDDHDIYTKKSSEKPVHQGNNRIRNYIFHSIPNVFTTGLRPTIAMIDIPVSDLWGKLSNYLDPLPFFCYYHPDHGHIDICLLFSSNVERIDIDLCVSPSNPESLNDTSGMAAFFNYYFQLFRKISYKDSED</sequence>
<keyword evidence="2" id="KW-1185">Reference proteome</keyword>
<protein>
    <submittedName>
        <fullName evidence="1">Uncharacterized protein</fullName>
    </submittedName>
</protein>
<gene>
    <name evidence="1" type="ORF">LY89DRAFT_726764</name>
</gene>
<dbReference type="KEGG" id="psco:LY89DRAFT_726764"/>
<organism evidence="1 2">
    <name type="scientific">Mollisia scopiformis</name>
    <name type="common">Conifer needle endophyte fungus</name>
    <name type="synonym">Phialocephala scopiformis</name>
    <dbReference type="NCBI Taxonomy" id="149040"/>
    <lineage>
        <taxon>Eukaryota</taxon>
        <taxon>Fungi</taxon>
        <taxon>Dikarya</taxon>
        <taxon>Ascomycota</taxon>
        <taxon>Pezizomycotina</taxon>
        <taxon>Leotiomycetes</taxon>
        <taxon>Helotiales</taxon>
        <taxon>Mollisiaceae</taxon>
        <taxon>Mollisia</taxon>
    </lineage>
</organism>
<reference evidence="1 2" key="1">
    <citation type="submission" date="2015-10" db="EMBL/GenBank/DDBJ databases">
        <title>Full genome of DAOMC 229536 Phialocephala scopiformis, a fungal endophyte of spruce producing the potent anti-insectan compound rugulosin.</title>
        <authorList>
            <consortium name="DOE Joint Genome Institute"/>
            <person name="Walker A.K."/>
            <person name="Frasz S.L."/>
            <person name="Seifert K.A."/>
            <person name="Miller J.D."/>
            <person name="Mondo S.J."/>
            <person name="Labutti K."/>
            <person name="Lipzen A."/>
            <person name="Dockter R."/>
            <person name="Kennedy M."/>
            <person name="Grigoriev I.V."/>
            <person name="Spatafora J.W."/>
        </authorList>
    </citation>
    <scope>NUCLEOTIDE SEQUENCE [LARGE SCALE GENOMIC DNA]</scope>
    <source>
        <strain evidence="1 2">CBS 120377</strain>
    </source>
</reference>
<dbReference type="RefSeq" id="XP_018078054.1">
    <property type="nucleotide sequence ID" value="XM_018219079.1"/>
</dbReference>
<evidence type="ECO:0000313" key="2">
    <source>
        <dbReference type="Proteomes" id="UP000070700"/>
    </source>
</evidence>
<dbReference type="AlphaFoldDB" id="A0A194XUI5"/>
<dbReference type="Proteomes" id="UP000070700">
    <property type="component" value="Unassembled WGS sequence"/>
</dbReference>
<dbReference type="GeneID" id="28828805"/>
<dbReference type="EMBL" id="KQ947404">
    <property type="protein sequence ID" value="KUJ23699.1"/>
    <property type="molecule type" value="Genomic_DNA"/>
</dbReference>
<name>A0A194XUI5_MOLSC</name>
<proteinExistence type="predicted"/>
<accession>A0A194XUI5</accession>
<dbReference type="InParanoid" id="A0A194XUI5"/>
<evidence type="ECO:0000313" key="1">
    <source>
        <dbReference type="EMBL" id="KUJ23699.1"/>
    </source>
</evidence>